<proteinExistence type="predicted"/>
<name>A0A194UPB5_CYTMA</name>
<dbReference type="AlphaFoldDB" id="A0A194UPB5"/>
<protein>
    <submittedName>
        <fullName evidence="1">Uncharacterized protein</fullName>
    </submittedName>
</protein>
<dbReference type="EMBL" id="KN714669">
    <property type="protein sequence ID" value="KUI53510.1"/>
    <property type="molecule type" value="Genomic_DNA"/>
</dbReference>
<sequence>MAPGNWQLYKRASDPGHSPNLLDGAGWRVVSFFELPSSVSCPSPEPFLVRCPENQWDGV</sequence>
<dbReference type="Proteomes" id="UP000078576">
    <property type="component" value="Unassembled WGS sequence"/>
</dbReference>
<keyword evidence="2" id="KW-1185">Reference proteome</keyword>
<reference evidence="2" key="1">
    <citation type="submission" date="2014-12" db="EMBL/GenBank/DDBJ databases">
        <title>Genome Sequence of Valsa Canker Pathogens Uncovers a Specific Adaption of Colonization on Woody Bark.</title>
        <authorList>
            <person name="Yin Z."/>
            <person name="Liu H."/>
            <person name="Gao X."/>
            <person name="Li Z."/>
            <person name="Song N."/>
            <person name="Ke X."/>
            <person name="Dai Q."/>
            <person name="Wu Y."/>
            <person name="Sun Y."/>
            <person name="Xu J.-R."/>
            <person name="Kang Z.K."/>
            <person name="Wang L."/>
            <person name="Huang L."/>
        </authorList>
    </citation>
    <scope>NUCLEOTIDE SEQUENCE [LARGE SCALE GENOMIC DNA]</scope>
    <source>
        <strain evidence="2">SXYL134</strain>
    </source>
</reference>
<organism evidence="1 2">
    <name type="scientific">Cytospora mali</name>
    <name type="common">Apple Valsa canker fungus</name>
    <name type="synonym">Valsa mali</name>
    <dbReference type="NCBI Taxonomy" id="578113"/>
    <lineage>
        <taxon>Eukaryota</taxon>
        <taxon>Fungi</taxon>
        <taxon>Dikarya</taxon>
        <taxon>Ascomycota</taxon>
        <taxon>Pezizomycotina</taxon>
        <taxon>Sordariomycetes</taxon>
        <taxon>Sordariomycetidae</taxon>
        <taxon>Diaporthales</taxon>
        <taxon>Cytosporaceae</taxon>
        <taxon>Cytospora</taxon>
    </lineage>
</organism>
<accession>A0A194UPB5</accession>
<gene>
    <name evidence="1" type="ORF">VP1G_10604</name>
</gene>
<evidence type="ECO:0000313" key="1">
    <source>
        <dbReference type="EMBL" id="KUI53510.1"/>
    </source>
</evidence>
<evidence type="ECO:0000313" key="2">
    <source>
        <dbReference type="Proteomes" id="UP000078576"/>
    </source>
</evidence>